<comment type="similarity">
    <text evidence="5">Belongs to the SAT4 family.</text>
</comment>
<protein>
    <recommendedName>
        <fullName evidence="7">Rhodopsin domain-containing protein</fullName>
    </recommendedName>
</protein>
<evidence type="ECO:0000313" key="9">
    <source>
        <dbReference type="Proteomes" id="UP001220324"/>
    </source>
</evidence>
<dbReference type="PANTHER" id="PTHR33048">
    <property type="entry name" value="PTH11-LIKE INTEGRAL MEMBRANE PROTEIN (AFU_ORTHOLOGUE AFUA_5G11245)"/>
    <property type="match status" value="1"/>
</dbReference>
<evidence type="ECO:0000256" key="2">
    <source>
        <dbReference type="ARBA" id="ARBA00022692"/>
    </source>
</evidence>
<dbReference type="EMBL" id="JAQIZZ010000001">
    <property type="protein sequence ID" value="KAJ5557522.1"/>
    <property type="molecule type" value="Genomic_DNA"/>
</dbReference>
<comment type="caution">
    <text evidence="8">The sequence shown here is derived from an EMBL/GenBank/DDBJ whole genome shotgun (WGS) entry which is preliminary data.</text>
</comment>
<keyword evidence="9" id="KW-1185">Reference proteome</keyword>
<feature type="domain" description="Rhodopsin" evidence="7">
    <location>
        <begin position="4"/>
        <end position="58"/>
    </location>
</feature>
<evidence type="ECO:0000313" key="8">
    <source>
        <dbReference type="EMBL" id="KAJ5557522.1"/>
    </source>
</evidence>
<keyword evidence="4" id="KW-0472">Membrane</keyword>
<accession>A0AAD6GMH8</accession>
<dbReference type="Pfam" id="PF20684">
    <property type="entry name" value="Fung_rhodopsin"/>
    <property type="match status" value="1"/>
</dbReference>
<dbReference type="GO" id="GO:0016020">
    <property type="term" value="C:membrane"/>
    <property type="evidence" value="ECO:0007669"/>
    <property type="project" value="UniProtKB-SubCell"/>
</dbReference>
<evidence type="ECO:0000259" key="7">
    <source>
        <dbReference type="Pfam" id="PF20684"/>
    </source>
</evidence>
<dbReference type="PANTHER" id="PTHR33048:SF47">
    <property type="entry name" value="INTEGRAL MEMBRANE PROTEIN-RELATED"/>
    <property type="match status" value="1"/>
</dbReference>
<keyword evidence="2" id="KW-0812">Transmembrane</keyword>
<sequence length="123" mass="13176">MTPGIIACIAPVVRFSTLDYLRIGTTELTYDSASSLYWMAIEFNLGLVAGSLSSLKPLPVFRRFGSSADSKYKASSGSTPHELGAMSGSDIKHVRKKSHSLGMGTTILAESVNESQERIFSAA</sequence>
<proteinExistence type="inferred from homology"/>
<keyword evidence="3" id="KW-1133">Transmembrane helix</keyword>
<feature type="compositionally biased region" description="Polar residues" evidence="6">
    <location>
        <begin position="69"/>
        <end position="79"/>
    </location>
</feature>
<dbReference type="AlphaFoldDB" id="A0AAD6GMH8"/>
<evidence type="ECO:0000256" key="1">
    <source>
        <dbReference type="ARBA" id="ARBA00004141"/>
    </source>
</evidence>
<evidence type="ECO:0000256" key="5">
    <source>
        <dbReference type="ARBA" id="ARBA00038359"/>
    </source>
</evidence>
<evidence type="ECO:0000256" key="3">
    <source>
        <dbReference type="ARBA" id="ARBA00022989"/>
    </source>
</evidence>
<dbReference type="Proteomes" id="UP001220324">
    <property type="component" value="Unassembled WGS sequence"/>
</dbReference>
<evidence type="ECO:0000256" key="4">
    <source>
        <dbReference type="ARBA" id="ARBA00023136"/>
    </source>
</evidence>
<feature type="region of interest" description="Disordered" evidence="6">
    <location>
        <begin position="69"/>
        <end position="89"/>
    </location>
</feature>
<organism evidence="8 9">
    <name type="scientific">Penicillium frequentans</name>
    <dbReference type="NCBI Taxonomy" id="3151616"/>
    <lineage>
        <taxon>Eukaryota</taxon>
        <taxon>Fungi</taxon>
        <taxon>Dikarya</taxon>
        <taxon>Ascomycota</taxon>
        <taxon>Pezizomycotina</taxon>
        <taxon>Eurotiomycetes</taxon>
        <taxon>Eurotiomycetidae</taxon>
        <taxon>Eurotiales</taxon>
        <taxon>Aspergillaceae</taxon>
        <taxon>Penicillium</taxon>
    </lineage>
</organism>
<evidence type="ECO:0000256" key="6">
    <source>
        <dbReference type="SAM" id="MobiDB-lite"/>
    </source>
</evidence>
<dbReference type="InterPro" id="IPR052337">
    <property type="entry name" value="SAT4-like"/>
</dbReference>
<name>A0AAD6GMH8_9EURO</name>
<comment type="subcellular location">
    <subcellularLocation>
        <location evidence="1">Membrane</location>
        <topology evidence="1">Multi-pass membrane protein</topology>
    </subcellularLocation>
</comment>
<gene>
    <name evidence="8" type="ORF">N7494_001437</name>
</gene>
<dbReference type="InterPro" id="IPR049326">
    <property type="entry name" value="Rhodopsin_dom_fungi"/>
</dbReference>
<reference evidence="8 9" key="1">
    <citation type="journal article" date="2023" name="IMA Fungus">
        <title>Comparative genomic study of the Penicillium genus elucidates a diverse pangenome and 15 lateral gene transfer events.</title>
        <authorList>
            <person name="Petersen C."/>
            <person name="Sorensen T."/>
            <person name="Nielsen M.R."/>
            <person name="Sondergaard T.E."/>
            <person name="Sorensen J.L."/>
            <person name="Fitzpatrick D.A."/>
            <person name="Frisvad J.C."/>
            <person name="Nielsen K.L."/>
        </authorList>
    </citation>
    <scope>NUCLEOTIDE SEQUENCE [LARGE SCALE GENOMIC DNA]</scope>
    <source>
        <strain evidence="8 9">IBT 35679</strain>
    </source>
</reference>